<keyword evidence="7 10" id="KW-0573">Peptidoglycan synthesis</keyword>
<comment type="subcellular location">
    <subcellularLocation>
        <location evidence="10 11">Cytoplasm</location>
    </subcellularLocation>
</comment>
<evidence type="ECO:0000256" key="8">
    <source>
        <dbReference type="ARBA" id="ARBA00023306"/>
    </source>
</evidence>
<dbReference type="InterPro" id="IPR013221">
    <property type="entry name" value="Mur_ligase_cen"/>
</dbReference>
<keyword evidence="3 10" id="KW-0132">Cell division</keyword>
<keyword evidence="16" id="KW-1185">Reference proteome</keyword>
<accession>A0A1C5IYD1</accession>
<dbReference type="SUPFAM" id="SSF63418">
    <property type="entry name" value="MurE/MurF N-terminal domain"/>
    <property type="match status" value="1"/>
</dbReference>
<dbReference type="EC" id="6.3.2.10" evidence="10 11"/>
<comment type="function">
    <text evidence="10 11">Involved in cell wall formation. Catalyzes the final step in the synthesis of UDP-N-acetylmuramoyl-pentapeptide, the precursor of murein.</text>
</comment>
<dbReference type="EMBL" id="LT607754">
    <property type="protein sequence ID" value="SCG63315.1"/>
    <property type="molecule type" value="Genomic_DNA"/>
</dbReference>
<dbReference type="UniPathway" id="UPA00219"/>
<feature type="domain" description="Mur ligase N-terminal catalytic" evidence="12">
    <location>
        <begin position="30"/>
        <end position="74"/>
    </location>
</feature>
<evidence type="ECO:0000256" key="10">
    <source>
        <dbReference type="HAMAP-Rule" id="MF_02019"/>
    </source>
</evidence>
<dbReference type="OrthoDB" id="9800958at2"/>
<comment type="similarity">
    <text evidence="10">Belongs to the MurCDEF family. MurF subfamily.</text>
</comment>
<dbReference type="GO" id="GO:0009252">
    <property type="term" value="P:peptidoglycan biosynthetic process"/>
    <property type="evidence" value="ECO:0007669"/>
    <property type="project" value="UniProtKB-UniRule"/>
</dbReference>
<evidence type="ECO:0000256" key="11">
    <source>
        <dbReference type="RuleBase" id="RU004136"/>
    </source>
</evidence>
<proteinExistence type="inferred from homology"/>
<evidence type="ECO:0000256" key="3">
    <source>
        <dbReference type="ARBA" id="ARBA00022618"/>
    </source>
</evidence>
<dbReference type="InterPro" id="IPR036615">
    <property type="entry name" value="Mur_ligase_C_dom_sf"/>
</dbReference>
<sequence length="465" mass="48120">MIPLTLAEVASAVDGRLVAADPEVRVTGSVEFDSRKVAPGGLFVAFPGEKVDGHDYAAGAVSAGAVAVLGTRELPGVPMVLVDDALAAMGRLARAVVDRLPGLTVIGLTGSSGKTTTKDLIAQLTVRLGPTVAPPGSFNNELGHPYTALQAGPETRYLVMEKGARGVGHVRYLCEVVPPRISVVLNVGVAHIGEFGSVETIALAKGELVEALPADGLAVLNTDDPLVDAMATRTKARVVRYGEAAHADVRAVEVTLDGRGRPSYTLVTPEGSAPVRLGLTGRHQVSNSLAAAAVARELGMPLAELAAALAELGLVSSRRMDVFERSDGVTVIDDSYNANPASMAVALRALAGLRGQGRTVAVLGYMAELGSFEREGHQQVGRLAAELGVDRLLVVGAPAAPIQEGATAVSDWGGESVLLTDQAAAVEVLRGELRPGDVVLVKGSRYRTWEVVDALREAVGEGITP</sequence>
<evidence type="ECO:0000256" key="1">
    <source>
        <dbReference type="ARBA" id="ARBA00022490"/>
    </source>
</evidence>
<comment type="pathway">
    <text evidence="10 11">Cell wall biogenesis; peptidoglycan biosynthesis.</text>
</comment>
<dbReference type="Gene3D" id="3.90.190.20">
    <property type="entry name" value="Mur ligase, C-terminal domain"/>
    <property type="match status" value="1"/>
</dbReference>
<evidence type="ECO:0000256" key="7">
    <source>
        <dbReference type="ARBA" id="ARBA00022984"/>
    </source>
</evidence>
<dbReference type="NCBIfam" id="TIGR01143">
    <property type="entry name" value="murF"/>
    <property type="match status" value="1"/>
</dbReference>
<dbReference type="InterPro" id="IPR005863">
    <property type="entry name" value="UDP-N-AcMur_synth"/>
</dbReference>
<dbReference type="SUPFAM" id="SSF53244">
    <property type="entry name" value="MurD-like peptide ligases, peptide-binding domain"/>
    <property type="match status" value="1"/>
</dbReference>
<dbReference type="Gene3D" id="3.40.1390.10">
    <property type="entry name" value="MurE/MurF, N-terminal domain"/>
    <property type="match status" value="1"/>
</dbReference>
<dbReference type="PANTHER" id="PTHR43024:SF1">
    <property type="entry name" value="UDP-N-ACETYLMURAMOYL-TRIPEPTIDE--D-ALANYL-D-ALANINE LIGASE"/>
    <property type="match status" value="1"/>
</dbReference>
<keyword evidence="5 10" id="KW-0067">ATP-binding</keyword>
<dbReference type="InterPro" id="IPR036565">
    <property type="entry name" value="Mur-like_cat_sf"/>
</dbReference>
<dbReference type="Pfam" id="PF02875">
    <property type="entry name" value="Mur_ligase_C"/>
    <property type="match status" value="1"/>
</dbReference>
<reference evidence="16" key="1">
    <citation type="submission" date="2016-06" db="EMBL/GenBank/DDBJ databases">
        <authorList>
            <person name="Varghese N."/>
            <person name="Submissions Spin"/>
        </authorList>
    </citation>
    <scope>NUCLEOTIDE SEQUENCE [LARGE SCALE GENOMIC DNA]</scope>
    <source>
        <strain evidence="16">DSM 43819</strain>
    </source>
</reference>
<evidence type="ECO:0000256" key="2">
    <source>
        <dbReference type="ARBA" id="ARBA00022598"/>
    </source>
</evidence>
<comment type="catalytic activity">
    <reaction evidence="10 11">
        <text>D-alanyl-D-alanine + UDP-N-acetyl-alpha-D-muramoyl-L-alanyl-gamma-D-glutamyl-meso-2,6-diaminopimelate + ATP = UDP-N-acetyl-alpha-D-muramoyl-L-alanyl-gamma-D-glutamyl-meso-2,6-diaminopimeloyl-D-alanyl-D-alanine + ADP + phosphate + H(+)</text>
        <dbReference type="Rhea" id="RHEA:28374"/>
        <dbReference type="ChEBI" id="CHEBI:15378"/>
        <dbReference type="ChEBI" id="CHEBI:30616"/>
        <dbReference type="ChEBI" id="CHEBI:43474"/>
        <dbReference type="ChEBI" id="CHEBI:57822"/>
        <dbReference type="ChEBI" id="CHEBI:61386"/>
        <dbReference type="ChEBI" id="CHEBI:83905"/>
        <dbReference type="ChEBI" id="CHEBI:456216"/>
        <dbReference type="EC" id="6.3.2.10"/>
    </reaction>
</comment>
<feature type="binding site" evidence="10">
    <location>
        <begin position="110"/>
        <end position="116"/>
    </location>
    <ligand>
        <name>ATP</name>
        <dbReference type="ChEBI" id="CHEBI:30616"/>
    </ligand>
</feature>
<evidence type="ECO:0000256" key="5">
    <source>
        <dbReference type="ARBA" id="ARBA00022840"/>
    </source>
</evidence>
<evidence type="ECO:0000313" key="16">
    <source>
        <dbReference type="Proteomes" id="UP000198221"/>
    </source>
</evidence>
<dbReference type="PANTHER" id="PTHR43024">
    <property type="entry name" value="UDP-N-ACETYLMURAMOYL-TRIPEPTIDE--D-ALANYL-D-ALANINE LIGASE"/>
    <property type="match status" value="1"/>
</dbReference>
<dbReference type="InterPro" id="IPR004101">
    <property type="entry name" value="Mur_ligase_C"/>
</dbReference>
<dbReference type="GO" id="GO:0005737">
    <property type="term" value="C:cytoplasm"/>
    <property type="evidence" value="ECO:0007669"/>
    <property type="project" value="UniProtKB-SubCell"/>
</dbReference>
<evidence type="ECO:0000259" key="12">
    <source>
        <dbReference type="Pfam" id="PF01225"/>
    </source>
</evidence>
<evidence type="ECO:0000256" key="4">
    <source>
        <dbReference type="ARBA" id="ARBA00022741"/>
    </source>
</evidence>
<dbReference type="GO" id="GO:0071555">
    <property type="term" value="P:cell wall organization"/>
    <property type="evidence" value="ECO:0007669"/>
    <property type="project" value="UniProtKB-KW"/>
</dbReference>
<keyword evidence="4 10" id="KW-0547">Nucleotide-binding</keyword>
<dbReference type="Pfam" id="PF08245">
    <property type="entry name" value="Mur_ligase_M"/>
    <property type="match status" value="1"/>
</dbReference>
<keyword evidence="1 10" id="KW-0963">Cytoplasm</keyword>
<feature type="domain" description="Mur ligase C-terminal" evidence="13">
    <location>
        <begin position="318"/>
        <end position="445"/>
    </location>
</feature>
<feature type="domain" description="Mur ligase central" evidence="14">
    <location>
        <begin position="109"/>
        <end position="295"/>
    </location>
</feature>
<dbReference type="RefSeq" id="WP_089013377.1">
    <property type="nucleotide sequence ID" value="NZ_LT607754.1"/>
</dbReference>
<organism evidence="15 16">
    <name type="scientific">Micromonospora inositola</name>
    <dbReference type="NCBI Taxonomy" id="47865"/>
    <lineage>
        <taxon>Bacteria</taxon>
        <taxon>Bacillati</taxon>
        <taxon>Actinomycetota</taxon>
        <taxon>Actinomycetes</taxon>
        <taxon>Micromonosporales</taxon>
        <taxon>Micromonosporaceae</taxon>
        <taxon>Micromonospora</taxon>
    </lineage>
</organism>
<dbReference type="GO" id="GO:0051301">
    <property type="term" value="P:cell division"/>
    <property type="evidence" value="ECO:0007669"/>
    <property type="project" value="UniProtKB-KW"/>
</dbReference>
<evidence type="ECO:0000256" key="6">
    <source>
        <dbReference type="ARBA" id="ARBA00022960"/>
    </source>
</evidence>
<dbReference type="AlphaFoldDB" id="A0A1C5IYD1"/>
<dbReference type="Proteomes" id="UP000198221">
    <property type="component" value="Chromosome I"/>
</dbReference>
<evidence type="ECO:0000313" key="15">
    <source>
        <dbReference type="EMBL" id="SCG63315.1"/>
    </source>
</evidence>
<dbReference type="Pfam" id="PF01225">
    <property type="entry name" value="Mur_ligase"/>
    <property type="match status" value="1"/>
</dbReference>
<dbReference type="InterPro" id="IPR000713">
    <property type="entry name" value="Mur_ligase_N"/>
</dbReference>
<dbReference type="GO" id="GO:0008766">
    <property type="term" value="F:UDP-N-acetylmuramoylalanyl-D-glutamyl-2,6-diaminopimelate-D-alanyl-D-alanine ligase activity"/>
    <property type="evidence" value="ECO:0007669"/>
    <property type="project" value="RHEA"/>
</dbReference>
<dbReference type="GO" id="GO:0047480">
    <property type="term" value="F:UDP-N-acetylmuramoyl-tripeptide-D-alanyl-D-alanine ligase activity"/>
    <property type="evidence" value="ECO:0007669"/>
    <property type="project" value="UniProtKB-UniRule"/>
</dbReference>
<dbReference type="GO" id="GO:0005524">
    <property type="term" value="F:ATP binding"/>
    <property type="evidence" value="ECO:0007669"/>
    <property type="project" value="UniProtKB-UniRule"/>
</dbReference>
<dbReference type="InterPro" id="IPR051046">
    <property type="entry name" value="MurCDEF_CellWall_CoF430Synth"/>
</dbReference>
<keyword evidence="2 10" id="KW-0436">Ligase</keyword>
<keyword evidence="8 10" id="KW-0131">Cell cycle</keyword>
<protein>
    <recommendedName>
        <fullName evidence="10 11">UDP-N-acetylmuramoyl-tripeptide--D-alanyl-D-alanine ligase</fullName>
        <ecNumber evidence="10 11">6.3.2.10</ecNumber>
    </recommendedName>
    <alternativeName>
        <fullName evidence="10">D-alanyl-D-alanine-adding enzyme</fullName>
    </alternativeName>
</protein>
<dbReference type="HAMAP" id="MF_02019">
    <property type="entry name" value="MurF"/>
    <property type="match status" value="1"/>
</dbReference>
<dbReference type="SUPFAM" id="SSF53623">
    <property type="entry name" value="MurD-like peptide ligases, catalytic domain"/>
    <property type="match status" value="1"/>
</dbReference>
<dbReference type="Gene3D" id="3.40.1190.10">
    <property type="entry name" value="Mur-like, catalytic domain"/>
    <property type="match status" value="1"/>
</dbReference>
<dbReference type="InterPro" id="IPR035911">
    <property type="entry name" value="MurE/MurF_N"/>
</dbReference>
<evidence type="ECO:0000259" key="13">
    <source>
        <dbReference type="Pfam" id="PF02875"/>
    </source>
</evidence>
<evidence type="ECO:0000259" key="14">
    <source>
        <dbReference type="Pfam" id="PF08245"/>
    </source>
</evidence>
<name>A0A1C5IYD1_9ACTN</name>
<keyword evidence="6 10" id="KW-0133">Cell shape</keyword>
<evidence type="ECO:0000256" key="9">
    <source>
        <dbReference type="ARBA" id="ARBA00023316"/>
    </source>
</evidence>
<gene>
    <name evidence="10" type="primary">murF</name>
    <name evidence="15" type="ORF">GA0070613_3670</name>
</gene>
<keyword evidence="9 10" id="KW-0961">Cell wall biogenesis/degradation</keyword>
<dbReference type="GO" id="GO:0008360">
    <property type="term" value="P:regulation of cell shape"/>
    <property type="evidence" value="ECO:0007669"/>
    <property type="project" value="UniProtKB-KW"/>
</dbReference>